<keyword evidence="8" id="KW-0675">Receptor</keyword>
<evidence type="ECO:0000259" key="14">
    <source>
        <dbReference type="Pfam" id="PF07715"/>
    </source>
</evidence>
<dbReference type="InterPro" id="IPR000531">
    <property type="entry name" value="Beta-barrel_TonB"/>
</dbReference>
<protein>
    <submittedName>
        <fullName evidence="15">TonB dependent/Ligand-Gated channels</fullName>
    </submittedName>
</protein>
<feature type="chain" id="PRO_5013204141" evidence="12">
    <location>
        <begin position="20"/>
        <end position="631"/>
    </location>
</feature>
<keyword evidence="6 11" id="KW-0798">TonB box</keyword>
<organism evidence="15 16">
    <name type="scientific">Proteiniphilum saccharofermentans</name>
    <dbReference type="NCBI Taxonomy" id="1642647"/>
    <lineage>
        <taxon>Bacteria</taxon>
        <taxon>Pseudomonadati</taxon>
        <taxon>Bacteroidota</taxon>
        <taxon>Bacteroidia</taxon>
        <taxon>Bacteroidales</taxon>
        <taxon>Dysgonomonadaceae</taxon>
        <taxon>Proteiniphilum</taxon>
    </lineage>
</organism>
<dbReference type="PANTHER" id="PTHR30069:SF29">
    <property type="entry name" value="HEMOGLOBIN AND HEMOGLOBIN-HAPTOGLOBIN-BINDING PROTEIN 1-RELATED"/>
    <property type="match status" value="1"/>
</dbReference>
<dbReference type="Gene3D" id="2.40.170.20">
    <property type="entry name" value="TonB-dependent receptor, beta-barrel domain"/>
    <property type="match status" value="1"/>
</dbReference>
<dbReference type="GO" id="GO:0044718">
    <property type="term" value="P:siderophore transmembrane transport"/>
    <property type="evidence" value="ECO:0007669"/>
    <property type="project" value="TreeGrafter"/>
</dbReference>
<dbReference type="SUPFAM" id="SSF56935">
    <property type="entry name" value="Porins"/>
    <property type="match status" value="1"/>
</dbReference>
<evidence type="ECO:0000256" key="7">
    <source>
        <dbReference type="ARBA" id="ARBA00023136"/>
    </source>
</evidence>
<keyword evidence="9 10" id="KW-0998">Cell outer membrane</keyword>
<dbReference type="PROSITE" id="PS52016">
    <property type="entry name" value="TONB_DEPENDENT_REC_3"/>
    <property type="match status" value="1"/>
</dbReference>
<dbReference type="GO" id="GO:0009279">
    <property type="term" value="C:cell outer membrane"/>
    <property type="evidence" value="ECO:0007669"/>
    <property type="project" value="UniProtKB-SubCell"/>
</dbReference>
<evidence type="ECO:0000256" key="8">
    <source>
        <dbReference type="ARBA" id="ARBA00023170"/>
    </source>
</evidence>
<dbReference type="InterPro" id="IPR039426">
    <property type="entry name" value="TonB-dep_rcpt-like"/>
</dbReference>
<evidence type="ECO:0000313" key="16">
    <source>
        <dbReference type="Proteomes" id="UP000187464"/>
    </source>
</evidence>
<proteinExistence type="inferred from homology"/>
<accession>A0A1R3SWG4</accession>
<keyword evidence="2 10" id="KW-0813">Transport</keyword>
<keyword evidence="16" id="KW-1185">Reference proteome</keyword>
<feature type="domain" description="TonB-dependent receptor plug" evidence="14">
    <location>
        <begin position="53"/>
        <end position="169"/>
    </location>
</feature>
<dbReference type="InterPro" id="IPR036942">
    <property type="entry name" value="Beta-barrel_TonB_sf"/>
</dbReference>
<evidence type="ECO:0000256" key="12">
    <source>
        <dbReference type="SAM" id="SignalP"/>
    </source>
</evidence>
<dbReference type="Gene3D" id="2.170.130.10">
    <property type="entry name" value="TonB-dependent receptor, plug domain"/>
    <property type="match status" value="1"/>
</dbReference>
<evidence type="ECO:0000256" key="3">
    <source>
        <dbReference type="ARBA" id="ARBA00022452"/>
    </source>
</evidence>
<evidence type="ECO:0000259" key="13">
    <source>
        <dbReference type="Pfam" id="PF00593"/>
    </source>
</evidence>
<dbReference type="CDD" id="cd01347">
    <property type="entry name" value="ligand_gated_channel"/>
    <property type="match status" value="1"/>
</dbReference>
<evidence type="ECO:0000256" key="10">
    <source>
        <dbReference type="PROSITE-ProRule" id="PRU01360"/>
    </source>
</evidence>
<evidence type="ECO:0000256" key="11">
    <source>
        <dbReference type="RuleBase" id="RU003357"/>
    </source>
</evidence>
<dbReference type="PANTHER" id="PTHR30069">
    <property type="entry name" value="TONB-DEPENDENT OUTER MEMBRANE RECEPTOR"/>
    <property type="match status" value="1"/>
</dbReference>
<dbReference type="RefSeq" id="WP_076929445.1">
    <property type="nucleotide sequence ID" value="NZ_LT605205.1"/>
</dbReference>
<comment type="similarity">
    <text evidence="10 11">Belongs to the TonB-dependent receptor family.</text>
</comment>
<evidence type="ECO:0000256" key="6">
    <source>
        <dbReference type="ARBA" id="ARBA00023077"/>
    </source>
</evidence>
<keyword evidence="4 10" id="KW-0812">Transmembrane</keyword>
<comment type="subcellular location">
    <subcellularLocation>
        <location evidence="1 10">Cell outer membrane</location>
        <topology evidence="1 10">Multi-pass membrane protein</topology>
    </subcellularLocation>
</comment>
<dbReference type="EMBL" id="LT605205">
    <property type="protein sequence ID" value="SCD19881.1"/>
    <property type="molecule type" value="Genomic_DNA"/>
</dbReference>
<dbReference type="Pfam" id="PF00593">
    <property type="entry name" value="TonB_dep_Rec_b-barrel"/>
    <property type="match status" value="1"/>
</dbReference>
<dbReference type="GO" id="GO:0015344">
    <property type="term" value="F:siderophore uptake transmembrane transporter activity"/>
    <property type="evidence" value="ECO:0007669"/>
    <property type="project" value="TreeGrafter"/>
</dbReference>
<dbReference type="InterPro" id="IPR012910">
    <property type="entry name" value="Plug_dom"/>
</dbReference>
<dbReference type="AlphaFoldDB" id="A0A1R3SWG4"/>
<feature type="domain" description="TonB-dependent receptor-like beta-barrel" evidence="13">
    <location>
        <begin position="217"/>
        <end position="605"/>
    </location>
</feature>
<keyword evidence="7 10" id="KW-0472">Membrane</keyword>
<dbReference type="Pfam" id="PF07715">
    <property type="entry name" value="Plug"/>
    <property type="match status" value="1"/>
</dbReference>
<name>A0A1R3SWG4_9BACT</name>
<dbReference type="KEGG" id="psac:PSM36_1056"/>
<evidence type="ECO:0000256" key="1">
    <source>
        <dbReference type="ARBA" id="ARBA00004571"/>
    </source>
</evidence>
<dbReference type="Proteomes" id="UP000187464">
    <property type="component" value="Chromosome I"/>
</dbReference>
<evidence type="ECO:0000256" key="2">
    <source>
        <dbReference type="ARBA" id="ARBA00022448"/>
    </source>
</evidence>
<feature type="signal peptide" evidence="12">
    <location>
        <begin position="1"/>
        <end position="19"/>
    </location>
</feature>
<evidence type="ECO:0000256" key="5">
    <source>
        <dbReference type="ARBA" id="ARBA00022729"/>
    </source>
</evidence>
<keyword evidence="3 10" id="KW-1134">Transmembrane beta strand</keyword>
<dbReference type="STRING" id="1642647.PSM36_1056"/>
<evidence type="ECO:0000256" key="9">
    <source>
        <dbReference type="ARBA" id="ARBA00023237"/>
    </source>
</evidence>
<gene>
    <name evidence="15" type="ORF">PSM36_1056</name>
</gene>
<reference evidence="15 16" key="1">
    <citation type="submission" date="2016-08" db="EMBL/GenBank/DDBJ databases">
        <authorList>
            <person name="Seilhamer J.J."/>
        </authorList>
    </citation>
    <scope>NUCLEOTIDE SEQUENCE [LARGE SCALE GENOMIC DNA]</scope>
    <source>
        <strain evidence="15">M3/6</strain>
    </source>
</reference>
<evidence type="ECO:0000313" key="15">
    <source>
        <dbReference type="EMBL" id="SCD19881.1"/>
    </source>
</evidence>
<dbReference type="InterPro" id="IPR037066">
    <property type="entry name" value="Plug_dom_sf"/>
</dbReference>
<evidence type="ECO:0000256" key="4">
    <source>
        <dbReference type="ARBA" id="ARBA00022692"/>
    </source>
</evidence>
<keyword evidence="5 12" id="KW-0732">Signal</keyword>
<sequence>MYKITLLLYCIVLSASPLAAGNSYSGNEPAEALNDTIRLDEVIVTGTMPKVNLRNLPISISVISGNQIEERIQPNILPLLTEEVPGLFITQRGVMGYGVANGAAGGMSMRGIGGAPTTGVLVLIDGHPQYMGLMGHPLADSYQSMMTERVEVVRGPASVLYGSNAMGGVINIITKKQQRDGSHGMAQVMYGSYNTLNAEAYTGWKKERLHLVGNIGYSRSDGHRENMDFEQWNGYAKVGYDISRHWKSFADLNISNTESSNPGMVTAPMIDNDADITRGMTSLAVENEYANTSGAVKLFYNFGTHRINDGYAEGEQPRPFRFNSSDRMAGVSLYQSYSFFTGNKTTAGFDYQHFGGEAKNKFPDESDNVQLADTSLYNMAGYLNLQQTILNNKLTLNAGIRLDHHQINGSEWIPQLGASFTPSATTVLKAIVSKGFRNPTIREMYMFPPQNPDLKAERLMNYEVSLLQMLMDNRLSLGVNLFYIKGDNMIQQPQPNMGQWVNIGEVENKGFELSASYQAMPNLRFSANYSYLNMTYKILTAPEHKLYVSGSYTKGPWGISSGVQYIGNIYTSPSDTRQETFVLWNVRANYQLLDWLNLFIKGENLLDQKYEINVGYPMPGATLFGGVRVKI</sequence>